<reference evidence="4" key="1">
    <citation type="journal article" date="2021" name="PeerJ">
        <title>Extensive microbial diversity within the chicken gut microbiome revealed by metagenomics and culture.</title>
        <authorList>
            <person name="Gilroy R."/>
            <person name="Ravi A."/>
            <person name="Getino M."/>
            <person name="Pursley I."/>
            <person name="Horton D.L."/>
            <person name="Alikhan N.F."/>
            <person name="Baker D."/>
            <person name="Gharbi K."/>
            <person name="Hall N."/>
            <person name="Watson M."/>
            <person name="Adriaenssens E.M."/>
            <person name="Foster-Nyarko E."/>
            <person name="Jarju S."/>
            <person name="Secka A."/>
            <person name="Antonio M."/>
            <person name="Oren A."/>
            <person name="Chaudhuri R.R."/>
            <person name="La Ragione R."/>
            <person name="Hildebrand F."/>
            <person name="Pallen M.J."/>
        </authorList>
    </citation>
    <scope>NUCLEOTIDE SEQUENCE</scope>
    <source>
        <strain evidence="4">ChiHecec2B26-446</strain>
    </source>
</reference>
<dbReference type="GO" id="GO:0030170">
    <property type="term" value="F:pyridoxal phosphate binding"/>
    <property type="evidence" value="ECO:0007669"/>
    <property type="project" value="InterPro"/>
</dbReference>
<dbReference type="AlphaFoldDB" id="A0A9D1TPT9"/>
<dbReference type="SUPFAM" id="SSF53383">
    <property type="entry name" value="PLP-dependent transferases"/>
    <property type="match status" value="1"/>
</dbReference>
<protein>
    <submittedName>
        <fullName evidence="4">Aminotransferase class I/II-fold pyridoxal phosphate-dependent enzyme</fullName>
    </submittedName>
</protein>
<dbReference type="Gene3D" id="3.40.640.10">
    <property type="entry name" value="Type I PLP-dependent aspartate aminotransferase-like (Major domain)"/>
    <property type="match status" value="1"/>
</dbReference>
<name>A0A9D1TPT9_9BACT</name>
<comment type="cofactor">
    <cofactor evidence="1">
        <name>pyridoxal 5'-phosphate</name>
        <dbReference type="ChEBI" id="CHEBI:597326"/>
    </cofactor>
</comment>
<sequence length="431" mass="47211">MNISPTSANAPHSQDSSSTFSKARSKLAFDRLVALGAKMGMPNPLFLCADRAAKATIHINGNDYINFSTYDYLDINGHPEITAAVTKAAETFGTSAGASRLVGGERTPHRELESAIARFLGTEDCIVYVSGHATNVSTIGFLFGSRDLILYDNLAHNSLAQGARLSNSARFAYAHNDCNDLERLLKAKRGEYKRAVIVTEGLFSMDGNIPDIPHLIELKKRYDCMLMVDEAHSFGVIGEHGGGVREYFNIDPNDVDLWMSTLSKTLCGCGGYIAGRRELVEYLKYGSPGFVFSVGLSPVLAVASLTALKILEREPERVHKLQHISQYFLAYAKSKGLNTGESQGYAIIPIITGESMMTGFLATQLFRRGIYVMPITFPAVKEGEARLRFFLSASQTEENVRKTIDALIEEMPKAQATVDAYHAAHPEGTEF</sequence>
<organism evidence="4 5">
    <name type="scientific">Candidatus Desulfovibrio intestinipullorum</name>
    <dbReference type="NCBI Taxonomy" id="2838536"/>
    <lineage>
        <taxon>Bacteria</taxon>
        <taxon>Pseudomonadati</taxon>
        <taxon>Thermodesulfobacteriota</taxon>
        <taxon>Desulfovibrionia</taxon>
        <taxon>Desulfovibrionales</taxon>
        <taxon>Desulfovibrionaceae</taxon>
        <taxon>Desulfovibrio</taxon>
    </lineage>
</organism>
<comment type="caution">
    <text evidence="4">The sequence shown here is derived from an EMBL/GenBank/DDBJ whole genome shotgun (WGS) entry which is preliminary data.</text>
</comment>
<dbReference type="CDD" id="cd06454">
    <property type="entry name" value="KBL_like"/>
    <property type="match status" value="1"/>
</dbReference>
<keyword evidence="4" id="KW-0032">Aminotransferase</keyword>
<reference evidence="4" key="2">
    <citation type="submission" date="2021-04" db="EMBL/GenBank/DDBJ databases">
        <authorList>
            <person name="Gilroy R."/>
        </authorList>
    </citation>
    <scope>NUCLEOTIDE SEQUENCE</scope>
    <source>
        <strain evidence="4">ChiHecec2B26-446</strain>
    </source>
</reference>
<evidence type="ECO:0000256" key="1">
    <source>
        <dbReference type="ARBA" id="ARBA00001933"/>
    </source>
</evidence>
<dbReference type="EMBL" id="DXHV01000070">
    <property type="protein sequence ID" value="HIW01023.1"/>
    <property type="molecule type" value="Genomic_DNA"/>
</dbReference>
<dbReference type="Gene3D" id="3.90.1150.10">
    <property type="entry name" value="Aspartate Aminotransferase, domain 1"/>
    <property type="match status" value="1"/>
</dbReference>
<evidence type="ECO:0000313" key="5">
    <source>
        <dbReference type="Proteomes" id="UP000886752"/>
    </source>
</evidence>
<evidence type="ECO:0000259" key="3">
    <source>
        <dbReference type="Pfam" id="PF00155"/>
    </source>
</evidence>
<evidence type="ECO:0000313" key="4">
    <source>
        <dbReference type="EMBL" id="HIW01023.1"/>
    </source>
</evidence>
<accession>A0A9D1TPT9</accession>
<keyword evidence="2" id="KW-0808">Transferase</keyword>
<dbReference type="Pfam" id="PF00155">
    <property type="entry name" value="Aminotran_1_2"/>
    <property type="match status" value="1"/>
</dbReference>
<dbReference type="PANTHER" id="PTHR13693">
    <property type="entry name" value="CLASS II AMINOTRANSFERASE/8-AMINO-7-OXONONANOATE SYNTHASE"/>
    <property type="match status" value="1"/>
</dbReference>
<dbReference type="InterPro" id="IPR015421">
    <property type="entry name" value="PyrdxlP-dep_Trfase_major"/>
</dbReference>
<gene>
    <name evidence="4" type="ORF">H9894_07535</name>
</gene>
<proteinExistence type="predicted"/>
<feature type="domain" description="Aminotransferase class I/classII large" evidence="3">
    <location>
        <begin position="63"/>
        <end position="407"/>
    </location>
</feature>
<dbReference type="InterPro" id="IPR015422">
    <property type="entry name" value="PyrdxlP-dep_Trfase_small"/>
</dbReference>
<dbReference type="InterPro" id="IPR004839">
    <property type="entry name" value="Aminotransferase_I/II_large"/>
</dbReference>
<dbReference type="GO" id="GO:0008483">
    <property type="term" value="F:transaminase activity"/>
    <property type="evidence" value="ECO:0007669"/>
    <property type="project" value="UniProtKB-KW"/>
</dbReference>
<dbReference type="Proteomes" id="UP000886752">
    <property type="component" value="Unassembled WGS sequence"/>
</dbReference>
<dbReference type="InterPro" id="IPR050087">
    <property type="entry name" value="AON_synthase_class-II"/>
</dbReference>
<dbReference type="InterPro" id="IPR015424">
    <property type="entry name" value="PyrdxlP-dep_Trfase"/>
</dbReference>
<evidence type="ECO:0000256" key="2">
    <source>
        <dbReference type="ARBA" id="ARBA00022679"/>
    </source>
</evidence>